<evidence type="ECO:0000256" key="1">
    <source>
        <dbReference type="SAM" id="SignalP"/>
    </source>
</evidence>
<keyword evidence="1" id="KW-0732">Signal</keyword>
<dbReference type="VEuPathDB" id="MicrosporidiaDB:EDEG_03215"/>
<feature type="signal peptide" evidence="1">
    <location>
        <begin position="1"/>
        <end position="28"/>
    </location>
</feature>
<evidence type="ECO:0008006" key="4">
    <source>
        <dbReference type="Google" id="ProtNLM"/>
    </source>
</evidence>
<proteinExistence type="predicted"/>
<accession>J9D3D3</accession>
<reference evidence="3" key="2">
    <citation type="submission" date="2015-07" db="EMBL/GenBank/DDBJ databases">
        <title>Contrasting host-pathogen interactions and genome evolution in two generalist and specialist microsporidian pathogens of mosquitoes.</title>
        <authorList>
            <consortium name="The Broad Institute Genomics Platform"/>
            <consortium name="The Broad Institute Genome Sequencing Center for Infectious Disease"/>
            <person name="Cuomo C.A."/>
            <person name="Sanscrainte N.D."/>
            <person name="Goldberg J.M."/>
            <person name="Heiman D."/>
            <person name="Young S."/>
            <person name="Zeng Q."/>
            <person name="Becnel J.J."/>
            <person name="Birren B.W."/>
        </authorList>
    </citation>
    <scope>NUCLEOTIDE SEQUENCE [LARGE SCALE GENOMIC DNA]</scope>
    <source>
        <strain evidence="3">USNM 41457</strain>
    </source>
</reference>
<protein>
    <recommendedName>
        <fullName evidence="4">Fam-f protein</fullName>
    </recommendedName>
</protein>
<evidence type="ECO:0000313" key="2">
    <source>
        <dbReference type="EMBL" id="EJW02356.1"/>
    </source>
</evidence>
<name>J9D3D3_EDHAE</name>
<sequence length="811" mass="94690">MKAGFKSLIGIVLWIAFSLIFLLKCSSGNSITKQTNYNITVNNESTMPAMLKNFPSILTRPENIEIKYKNVFDRVDITVSSINGTSEMFFDNYNNDNNGEHTVRNFSKSVFPQNSDETVNFDAKKLSKTLDGAILEKFTNITAQNNKDVNKNVIADNQNLFNYNDSSVQYNNERIVHDMNMLIDLFLLNDQAEKSKPSCLFLKTNGSFIDEQKNQYNGILNKIRAVIDERTFRKKSVFKRFYNQLLLGDNHIHSETISKLVSLDVIQEMFNNLNSSSVILNNDSMEDIERFARSFDNFLQTTKDFQFLPIFNRISNFEGYKYKIRNDDEREFYIPENQKNHTIEVEKDLNPPSIFIHNTTVGENLKQKIHVYTDFWNELDQWIRKYNAIDLSRYTLTQCNVIYSKIIQIISDFNFAMCLNDNHILLSLSSSHIKRFALKKCYKESLEFALMTVLIDKKPVLLYSSLRFDDNPTTKEKDITSNNPNNSDVDASIIAFEGNKTEKPLERSLDEQTKIPSARILFLIAKADPNYRLFLYGLKTICTDAKIEKFDVEKLFNKAETEKVKIALGLTNFESTMKYLNDFIEEKSNNYAKLCNIVTELLDVISHNDLSTNEEYNSDMDQYIKSENGYTHQDLCAIHDFIHFIIDSVRYLKLNQTHEEPYNLENNYYNFIDHKLASIRYLLIENNENSLGLLYQLMLRFENNFSHFMIDFYDNNLEKKCKRNRLLSRSDLKIFFNLHLFAQILDDSDILMLKNDFAEIENDPETLKRVSYINSVSVNGKKYVVYKNMIERVCIANRSNHPLCCAFERII</sequence>
<dbReference type="InParanoid" id="J9D3D3"/>
<organism evidence="2 3">
    <name type="scientific">Edhazardia aedis (strain USNM 41457)</name>
    <name type="common">Microsporidian parasite</name>
    <dbReference type="NCBI Taxonomy" id="1003232"/>
    <lineage>
        <taxon>Eukaryota</taxon>
        <taxon>Fungi</taxon>
        <taxon>Fungi incertae sedis</taxon>
        <taxon>Microsporidia</taxon>
        <taxon>Edhazardia</taxon>
    </lineage>
</organism>
<comment type="caution">
    <text evidence="2">The sequence shown here is derived from an EMBL/GenBank/DDBJ whole genome shotgun (WGS) entry which is preliminary data.</text>
</comment>
<reference evidence="2 3" key="1">
    <citation type="submission" date="2011-08" db="EMBL/GenBank/DDBJ databases">
        <authorList>
            <person name="Liu Z.J."/>
            <person name="Shi F.L."/>
            <person name="Lu J.Q."/>
            <person name="Li M."/>
            <person name="Wang Z.L."/>
        </authorList>
    </citation>
    <scope>NUCLEOTIDE SEQUENCE [LARGE SCALE GENOMIC DNA]</scope>
    <source>
        <strain evidence="2 3">USNM 41457</strain>
    </source>
</reference>
<dbReference type="AlphaFoldDB" id="J9D3D3"/>
<feature type="chain" id="PRO_5003821332" description="Fam-f protein" evidence="1">
    <location>
        <begin position="29"/>
        <end position="811"/>
    </location>
</feature>
<evidence type="ECO:0000313" key="3">
    <source>
        <dbReference type="Proteomes" id="UP000003163"/>
    </source>
</evidence>
<dbReference type="Proteomes" id="UP000003163">
    <property type="component" value="Unassembled WGS sequence"/>
</dbReference>
<dbReference type="EMBL" id="AFBI03000076">
    <property type="protein sequence ID" value="EJW02356.1"/>
    <property type="molecule type" value="Genomic_DNA"/>
</dbReference>
<gene>
    <name evidence="2" type="ORF">EDEG_03215</name>
</gene>
<dbReference type="HOGENOM" id="CLU_345824_0_0_1"/>
<keyword evidence="3" id="KW-1185">Reference proteome</keyword>